<dbReference type="AlphaFoldDB" id="A0A0E0CUT0"/>
<dbReference type="EnsemblPlants" id="OMERI03G02630.1">
    <property type="protein sequence ID" value="OMERI03G02630.1"/>
    <property type="gene ID" value="OMERI03G02630"/>
</dbReference>
<dbReference type="HOGENOM" id="CLU_1117194_0_0_1"/>
<dbReference type="PANTHER" id="PTHR33127:SF43">
    <property type="entry name" value="OS09G0380600 PROTEIN"/>
    <property type="match status" value="1"/>
</dbReference>
<dbReference type="eggNOG" id="ENOG502RRAF">
    <property type="taxonomic scope" value="Eukaryota"/>
</dbReference>
<dbReference type="Pfam" id="PF03478">
    <property type="entry name" value="Beta-prop_KIB1-4"/>
    <property type="match status" value="1"/>
</dbReference>
<reference evidence="3" key="2">
    <citation type="submission" date="2018-05" db="EMBL/GenBank/DDBJ databases">
        <title>OmerRS3 (Oryza meridionalis Reference Sequence Version 3).</title>
        <authorList>
            <person name="Zhang J."/>
            <person name="Kudrna D."/>
            <person name="Lee S."/>
            <person name="Talag J."/>
            <person name="Welchert J."/>
            <person name="Wing R.A."/>
        </authorList>
    </citation>
    <scope>NUCLEOTIDE SEQUENCE [LARGE SCALE GENOMIC DNA]</scope>
    <source>
        <strain evidence="3">cv. OR44</strain>
    </source>
</reference>
<name>A0A0E0CUT0_9ORYZ</name>
<dbReference type="PANTHER" id="PTHR33127">
    <property type="entry name" value="TRANSMEMBRANE PROTEIN"/>
    <property type="match status" value="1"/>
</dbReference>
<dbReference type="Gramene" id="OMERI03G02630.1">
    <property type="protein sequence ID" value="OMERI03G02630.1"/>
    <property type="gene ID" value="OMERI03G02630"/>
</dbReference>
<keyword evidence="4" id="KW-1185">Reference proteome</keyword>
<dbReference type="InterPro" id="IPR005174">
    <property type="entry name" value="KIB1-4_b-propeller"/>
</dbReference>
<evidence type="ECO:0000313" key="4">
    <source>
        <dbReference type="Proteomes" id="UP000008021"/>
    </source>
</evidence>
<evidence type="ECO:0000259" key="2">
    <source>
        <dbReference type="Pfam" id="PF03478"/>
    </source>
</evidence>
<protein>
    <recommendedName>
        <fullName evidence="2">KIB1-4 beta-propeller domain-containing protein</fullName>
    </recommendedName>
</protein>
<accession>A0A0E0CUT0</accession>
<feature type="domain" description="KIB1-4 beta-propeller" evidence="2">
    <location>
        <begin position="33"/>
        <end position="230"/>
    </location>
</feature>
<dbReference type="Proteomes" id="UP000008021">
    <property type="component" value="Chromosome 3"/>
</dbReference>
<proteinExistence type="predicted"/>
<organism evidence="3">
    <name type="scientific">Oryza meridionalis</name>
    <dbReference type="NCBI Taxonomy" id="40149"/>
    <lineage>
        <taxon>Eukaryota</taxon>
        <taxon>Viridiplantae</taxon>
        <taxon>Streptophyta</taxon>
        <taxon>Embryophyta</taxon>
        <taxon>Tracheophyta</taxon>
        <taxon>Spermatophyta</taxon>
        <taxon>Magnoliopsida</taxon>
        <taxon>Liliopsida</taxon>
        <taxon>Poales</taxon>
        <taxon>Poaceae</taxon>
        <taxon>BOP clade</taxon>
        <taxon>Oryzoideae</taxon>
        <taxon>Oryzeae</taxon>
        <taxon>Oryzinae</taxon>
        <taxon>Oryza</taxon>
    </lineage>
</organism>
<reference evidence="3" key="1">
    <citation type="submission" date="2015-04" db="UniProtKB">
        <authorList>
            <consortium name="EnsemblPlants"/>
        </authorList>
    </citation>
    <scope>IDENTIFICATION</scope>
</reference>
<evidence type="ECO:0000256" key="1">
    <source>
        <dbReference type="SAM" id="MobiDB-lite"/>
    </source>
</evidence>
<sequence length="249" mass="27677">MAVEPSPSIAAAYPLLVQRSNADGQPGSPAMAYSLPDGKTHDDVSLPEMHSNTFLETPQGWVLVLSSSPTPKTTTTTFLLDPRDGRKVGLPPLDENELPTGRKCVLSDSAPDAGAGVVVLSLQGPAVWFCRVGGERWSTHTYDMGYFSLPEEYCAPQEAAPVRRRRRRRREVLLLRGQGLQPRHARLHRRRRAGAGRRGRPRRHRRHVPLPRLERHAATYLVESRGDLYLAAVVFLGFRAEGPPHQFSV</sequence>
<evidence type="ECO:0000313" key="3">
    <source>
        <dbReference type="EnsemblPlants" id="OMERI03G02630.1"/>
    </source>
</evidence>
<feature type="region of interest" description="Disordered" evidence="1">
    <location>
        <begin position="184"/>
        <end position="206"/>
    </location>
</feature>